<comment type="caution">
    <text evidence="1">The sequence shown here is derived from an EMBL/GenBank/DDBJ whole genome shotgun (WGS) entry which is preliminary data.</text>
</comment>
<organism evidence="1">
    <name type="scientific">bioreactor metagenome</name>
    <dbReference type="NCBI Taxonomy" id="1076179"/>
    <lineage>
        <taxon>unclassified sequences</taxon>
        <taxon>metagenomes</taxon>
        <taxon>ecological metagenomes</taxon>
    </lineage>
</organism>
<name>A0A644WFH3_9ZZZZ</name>
<reference evidence="1" key="1">
    <citation type="submission" date="2019-08" db="EMBL/GenBank/DDBJ databases">
        <authorList>
            <person name="Kucharzyk K."/>
            <person name="Murdoch R.W."/>
            <person name="Higgins S."/>
            <person name="Loffler F."/>
        </authorList>
    </citation>
    <scope>NUCLEOTIDE SEQUENCE</scope>
</reference>
<proteinExistence type="predicted"/>
<dbReference type="InterPro" id="IPR025503">
    <property type="entry name" value="DUF4391"/>
</dbReference>
<evidence type="ECO:0000313" key="1">
    <source>
        <dbReference type="EMBL" id="MPM02297.1"/>
    </source>
</evidence>
<evidence type="ECO:0008006" key="2">
    <source>
        <dbReference type="Google" id="ProtNLM"/>
    </source>
</evidence>
<dbReference type="Pfam" id="PF14335">
    <property type="entry name" value="DUF4391"/>
    <property type="match status" value="1"/>
</dbReference>
<dbReference type="AlphaFoldDB" id="A0A644WFH3"/>
<sequence length="250" mass="29394">MIQSFNPPPRAVVNTVITKKLFLDQMTLTPSEKKLIRDDISSIHMRIVLQPQTIGLMEYETEDYQYKQVVISEVVLNRQSVCFSIARLMQQAFPYPLILLLKFGEEYMINWADKRINLADKSKRVVENLEFTRWINPANTDSITKGFLNSLDITKPQCRNLKELFDILKDRFYMLAVANETGTYSETMTENILIYREQMSLLMQNREEQKNIIEELKSETQFNVQVQLNGDLKRLQNIENRIIDLMKTNK</sequence>
<protein>
    <recommendedName>
        <fullName evidence="2">DUF4391 domain-containing protein</fullName>
    </recommendedName>
</protein>
<dbReference type="EMBL" id="VSSQ01000858">
    <property type="protein sequence ID" value="MPM02297.1"/>
    <property type="molecule type" value="Genomic_DNA"/>
</dbReference>
<accession>A0A644WFH3</accession>
<gene>
    <name evidence="1" type="ORF">SDC9_48542</name>
</gene>